<dbReference type="InterPro" id="IPR051540">
    <property type="entry name" value="S-2-haloacid_dehalogenase"/>
</dbReference>
<dbReference type="SUPFAM" id="SSF56784">
    <property type="entry name" value="HAD-like"/>
    <property type="match status" value="1"/>
</dbReference>
<dbReference type="InterPro" id="IPR023198">
    <property type="entry name" value="PGP-like_dom2"/>
</dbReference>
<protein>
    <submittedName>
        <fullName evidence="2">2-haloacid dehalogenase</fullName>
        <ecNumber evidence="2">3.8.1.2</ecNumber>
    </submittedName>
</protein>
<dbReference type="AlphaFoldDB" id="A0A839ED16"/>
<proteinExistence type="predicted"/>
<sequence>MTGAPITTVLLDVNETLTDLGPLEGWMREHGLPAGSASAWLSAVLRDGFAASLAGLPIGFGALGGTALRDIAANLDDERRLDDAAIEAMLEDLPAAVGALPAHQDVEPGIRRMIDAGWGVSTLTNGSSRVAQGLLERLGLAHEGIATLSVDGTRTWKPHSESYLGACDRLGSMPDQTALVACHPWDILGAQRASLVGVWIPRGRHWPAGYPAPDRTIATLTDIVDVL</sequence>
<reference evidence="2 3" key="1">
    <citation type="submission" date="2020-07" db="EMBL/GenBank/DDBJ databases">
        <title>Sequencing the genomes of 1000 actinobacteria strains.</title>
        <authorList>
            <person name="Klenk H.-P."/>
        </authorList>
    </citation>
    <scope>NUCLEOTIDE SEQUENCE [LARGE SCALE GENOMIC DNA]</scope>
    <source>
        <strain evidence="2 3">DSM 19663</strain>
    </source>
</reference>
<evidence type="ECO:0000313" key="3">
    <source>
        <dbReference type="Proteomes" id="UP000585905"/>
    </source>
</evidence>
<name>A0A839ED16_9MICO</name>
<accession>A0A839ED16</accession>
<dbReference type="Proteomes" id="UP000585905">
    <property type="component" value="Unassembled WGS sequence"/>
</dbReference>
<keyword evidence="1 2" id="KW-0378">Hydrolase</keyword>
<dbReference type="InterPro" id="IPR036412">
    <property type="entry name" value="HAD-like_sf"/>
</dbReference>
<dbReference type="GO" id="GO:0018784">
    <property type="term" value="F:(S)-2-haloacid dehalogenase activity"/>
    <property type="evidence" value="ECO:0007669"/>
    <property type="project" value="UniProtKB-EC"/>
</dbReference>
<evidence type="ECO:0000256" key="1">
    <source>
        <dbReference type="ARBA" id="ARBA00022801"/>
    </source>
</evidence>
<dbReference type="RefSeq" id="WP_182490020.1">
    <property type="nucleotide sequence ID" value="NZ_BAAAOV010000005.1"/>
</dbReference>
<evidence type="ECO:0000313" key="2">
    <source>
        <dbReference type="EMBL" id="MBA8847225.1"/>
    </source>
</evidence>
<comment type="caution">
    <text evidence="2">The sequence shown here is derived from an EMBL/GenBank/DDBJ whole genome shotgun (WGS) entry which is preliminary data.</text>
</comment>
<dbReference type="Gene3D" id="1.10.150.240">
    <property type="entry name" value="Putative phosphatase, domain 2"/>
    <property type="match status" value="1"/>
</dbReference>
<gene>
    <name evidence="2" type="ORF">FHX53_000789</name>
</gene>
<dbReference type="EC" id="3.8.1.2" evidence="2"/>
<dbReference type="Pfam" id="PF00702">
    <property type="entry name" value="Hydrolase"/>
    <property type="match status" value="1"/>
</dbReference>
<dbReference type="PANTHER" id="PTHR43316:SF3">
    <property type="entry name" value="HALOACID DEHALOGENASE, TYPE II (AFU_ORTHOLOGUE AFUA_2G07750)-RELATED"/>
    <property type="match status" value="1"/>
</dbReference>
<dbReference type="InterPro" id="IPR023214">
    <property type="entry name" value="HAD_sf"/>
</dbReference>
<dbReference type="Gene3D" id="3.40.50.1000">
    <property type="entry name" value="HAD superfamily/HAD-like"/>
    <property type="match status" value="1"/>
</dbReference>
<dbReference type="PANTHER" id="PTHR43316">
    <property type="entry name" value="HYDROLASE, HALOACID DELAHOGENASE-RELATED"/>
    <property type="match status" value="1"/>
</dbReference>
<dbReference type="EMBL" id="JACGWX010000001">
    <property type="protein sequence ID" value="MBA8847225.1"/>
    <property type="molecule type" value="Genomic_DNA"/>
</dbReference>
<keyword evidence="3" id="KW-1185">Reference proteome</keyword>
<organism evidence="2 3">
    <name type="scientific">Microcella alkalica</name>
    <dbReference type="NCBI Taxonomy" id="355930"/>
    <lineage>
        <taxon>Bacteria</taxon>
        <taxon>Bacillati</taxon>
        <taxon>Actinomycetota</taxon>
        <taxon>Actinomycetes</taxon>
        <taxon>Micrococcales</taxon>
        <taxon>Microbacteriaceae</taxon>
        <taxon>Microcella</taxon>
    </lineage>
</organism>